<gene>
    <name evidence="2" type="primary">oprP</name>
    <name evidence="2" type="ORF">BcellWH2_05388</name>
</gene>
<dbReference type="EMBL" id="CP012801">
    <property type="protein sequence ID" value="ALJ62588.1"/>
    <property type="molecule type" value="Genomic_DNA"/>
</dbReference>
<feature type="chain" id="PRO_5006046761" evidence="1">
    <location>
        <begin position="23"/>
        <end position="381"/>
    </location>
</feature>
<proteinExistence type="predicted"/>
<evidence type="ECO:0000313" key="3">
    <source>
        <dbReference type="Proteomes" id="UP000061809"/>
    </source>
</evidence>
<dbReference type="InterPro" id="IPR010870">
    <property type="entry name" value="Porin_O/P"/>
</dbReference>
<feature type="signal peptide" evidence="1">
    <location>
        <begin position="1"/>
        <end position="22"/>
    </location>
</feature>
<evidence type="ECO:0000313" key="2">
    <source>
        <dbReference type="EMBL" id="ALJ62588.1"/>
    </source>
</evidence>
<dbReference type="RefSeq" id="WP_029428122.1">
    <property type="nucleotide sequence ID" value="NZ_CP012801.1"/>
</dbReference>
<protein>
    <submittedName>
        <fullName evidence="2">Porin P</fullName>
    </submittedName>
</protein>
<dbReference type="InterPro" id="IPR023614">
    <property type="entry name" value="Porin_dom_sf"/>
</dbReference>
<dbReference type="Proteomes" id="UP000061809">
    <property type="component" value="Chromosome"/>
</dbReference>
<dbReference type="AlphaFoldDB" id="A0A0P0FWH2"/>
<dbReference type="Gene3D" id="2.40.160.10">
    <property type="entry name" value="Porin"/>
    <property type="match status" value="1"/>
</dbReference>
<dbReference type="KEGG" id="bcel:BcellWH2_05388"/>
<sequence length="381" mass="42788">MNYLSKSSLCLLAVVTSLTATAQETLSDKLQYKVTGRMLMDGGVYLRNDNHFGNGTEFNDLRVGMKATYQRWDMKVEIGYVGSKVSIKDAFATYTSGKHIIQVGQFYEPFTMDMLCSTFDLRFHQSPGSVLAMTNSRRLGVAYTYNATHYYACGGLFTDNDISNLKNTSQGYAVDGRFVYRPVNEAGKLLHLGIAAIYRTPDGALPDDDNKNTFIYKSAGVSTIDNRNLIYAEVNNARHQVKLGTELLIYYGKFFLQSEYIRTQVKRRNALADYTGQGGYAQCSWLLIGDTYDYDAALACPARPIGRALELCGRFNIVDMNDRTAEVLGGAQKDFSLGLNYYINKHIGIKVNYSYVIPGKHIREISDKNFSVLQARFQFIL</sequence>
<evidence type="ECO:0000256" key="1">
    <source>
        <dbReference type="SAM" id="SignalP"/>
    </source>
</evidence>
<dbReference type="PATRIC" id="fig|246787.4.peg.5561"/>
<organism evidence="2 3">
    <name type="scientific">Bacteroides cellulosilyticus</name>
    <dbReference type="NCBI Taxonomy" id="246787"/>
    <lineage>
        <taxon>Bacteria</taxon>
        <taxon>Pseudomonadati</taxon>
        <taxon>Bacteroidota</taxon>
        <taxon>Bacteroidia</taxon>
        <taxon>Bacteroidales</taxon>
        <taxon>Bacteroidaceae</taxon>
        <taxon>Bacteroides</taxon>
    </lineage>
</organism>
<name>A0A0P0FWH2_9BACE</name>
<keyword evidence="1" id="KW-0732">Signal</keyword>
<dbReference type="SUPFAM" id="SSF56935">
    <property type="entry name" value="Porins"/>
    <property type="match status" value="1"/>
</dbReference>
<accession>A0A0P0FWH2</accession>
<dbReference type="Pfam" id="PF07396">
    <property type="entry name" value="Porin_O_P"/>
    <property type="match status" value="1"/>
</dbReference>
<reference evidence="2 3" key="1">
    <citation type="journal article" date="2015" name="Science">
        <title>Genetic determinants of in vivo fitness and diet responsiveness in multiple human gut Bacteroides.</title>
        <authorList>
            <person name="Wu M."/>
            <person name="McNulty N.P."/>
            <person name="Rodionov D.A."/>
            <person name="Khoroshkin M.S."/>
            <person name="Griffin N.W."/>
            <person name="Cheng J."/>
            <person name="Latreille P."/>
            <person name="Kerstetter R.A."/>
            <person name="Terrapon N."/>
            <person name="Henrissat B."/>
            <person name="Osterman A.L."/>
            <person name="Gordon J.I."/>
        </authorList>
    </citation>
    <scope>NUCLEOTIDE SEQUENCE [LARGE SCALE GENOMIC DNA]</scope>
    <source>
        <strain evidence="2 3">WH2</strain>
    </source>
</reference>